<feature type="region of interest" description="Disordered" evidence="1">
    <location>
        <begin position="225"/>
        <end position="244"/>
    </location>
</feature>
<dbReference type="PANTHER" id="PTHR46672">
    <property type="entry name" value="OS08G0495500 PROTEIN-RELATED"/>
    <property type="match status" value="1"/>
</dbReference>
<gene>
    <name evidence="3" type="ORF">ODALV1_LOCUS26097</name>
</gene>
<protein>
    <recommendedName>
        <fullName evidence="2">BTB domain-containing protein</fullName>
    </recommendedName>
</protein>
<dbReference type="Pfam" id="PF00651">
    <property type="entry name" value="BTB"/>
    <property type="match status" value="1"/>
</dbReference>
<dbReference type="Gene3D" id="3.30.710.10">
    <property type="entry name" value="Potassium Channel Kv1.1, Chain A"/>
    <property type="match status" value="1"/>
</dbReference>
<comment type="caution">
    <text evidence="3">The sequence shown here is derived from an EMBL/GenBank/DDBJ whole genome shotgun (WGS) entry which is preliminary data.</text>
</comment>
<evidence type="ECO:0000256" key="1">
    <source>
        <dbReference type="SAM" id="MobiDB-lite"/>
    </source>
</evidence>
<name>A0ABP1RU93_9HEXA</name>
<dbReference type="SMART" id="SM00225">
    <property type="entry name" value="BTB"/>
    <property type="match status" value="1"/>
</dbReference>
<dbReference type="InterPro" id="IPR000210">
    <property type="entry name" value="BTB/POZ_dom"/>
</dbReference>
<evidence type="ECO:0000313" key="4">
    <source>
        <dbReference type="Proteomes" id="UP001642540"/>
    </source>
</evidence>
<dbReference type="InterPro" id="IPR011333">
    <property type="entry name" value="SKP1/BTB/POZ_sf"/>
</dbReference>
<dbReference type="PROSITE" id="PS50097">
    <property type="entry name" value="BTB"/>
    <property type="match status" value="1"/>
</dbReference>
<proteinExistence type="predicted"/>
<evidence type="ECO:0000313" key="3">
    <source>
        <dbReference type="EMBL" id="CAL8135698.1"/>
    </source>
</evidence>
<dbReference type="Proteomes" id="UP001642540">
    <property type="component" value="Unassembled WGS sequence"/>
</dbReference>
<dbReference type="SUPFAM" id="SSF54695">
    <property type="entry name" value="POZ domain"/>
    <property type="match status" value="1"/>
</dbReference>
<dbReference type="InterPro" id="IPR044714">
    <property type="entry name" value="AtSIBP1-like"/>
</dbReference>
<reference evidence="3 4" key="1">
    <citation type="submission" date="2024-08" db="EMBL/GenBank/DDBJ databases">
        <authorList>
            <person name="Cucini C."/>
            <person name="Frati F."/>
        </authorList>
    </citation>
    <scope>NUCLEOTIDE SEQUENCE [LARGE SCALE GENOMIC DNA]</scope>
</reference>
<accession>A0ABP1RU93</accession>
<keyword evidence="4" id="KW-1185">Reference proteome</keyword>
<sequence length="466" mass="52944">MDNIVYNETRTACLKQHSIQPFNLAKDSESPAVELYASKFADFRALPGKYDKEVIKALSAVLKANEMDEKERFKIYMIPNYDRFFNEMSMLVKLNFSQGFADKLCTIVAKPIIRIVWKIQTVGYPNGEKVHDGGNLDVPLKAGQFSHEIQGFGSSDVGINVSKFSFIYSVILEWKEFYIGTMGSQGHCIRPNLEEKLWNEMPLADCTIVSFSVLAKAARKNKSLGELANPPTTEKEQPKSIISSPAGNRRLKIQESSRVNEIKQAEANLEIPFKAGESLSGIQGFDFYVSKLLFNYSVMLEWQESSRSSQGYHYRRPNLEEKLWNEMLLADCTIVSSDGTENKCHRNVLAVHSDVLHTMLKTGLSEVQTNRIETVDISQEGVTILLAYMYGRDLELDHLKIEVACEVLKATHKYQISSLKALLLDMFRRKPSDLFSIDNLVTIYFFSVNVSEYKILSEKMLLAMKK</sequence>
<dbReference type="EMBL" id="CAXLJM020000109">
    <property type="protein sequence ID" value="CAL8135698.1"/>
    <property type="molecule type" value="Genomic_DNA"/>
</dbReference>
<dbReference type="CDD" id="cd18186">
    <property type="entry name" value="BTB_POZ_ZBTB_KLHL-like"/>
    <property type="match status" value="1"/>
</dbReference>
<evidence type="ECO:0000259" key="2">
    <source>
        <dbReference type="PROSITE" id="PS50097"/>
    </source>
</evidence>
<feature type="domain" description="BTB" evidence="2">
    <location>
        <begin position="330"/>
        <end position="398"/>
    </location>
</feature>
<organism evidence="3 4">
    <name type="scientific">Orchesella dallaii</name>
    <dbReference type="NCBI Taxonomy" id="48710"/>
    <lineage>
        <taxon>Eukaryota</taxon>
        <taxon>Metazoa</taxon>
        <taxon>Ecdysozoa</taxon>
        <taxon>Arthropoda</taxon>
        <taxon>Hexapoda</taxon>
        <taxon>Collembola</taxon>
        <taxon>Entomobryomorpha</taxon>
        <taxon>Entomobryoidea</taxon>
        <taxon>Orchesellidae</taxon>
        <taxon>Orchesellinae</taxon>
        <taxon>Orchesella</taxon>
    </lineage>
</organism>